<keyword evidence="2" id="KW-0119">Carbohydrate metabolism</keyword>
<dbReference type="PANTHER" id="PTHR34002">
    <property type="entry name" value="BLR1656 PROTEIN"/>
    <property type="match status" value="1"/>
</dbReference>
<keyword evidence="2" id="KW-0624">Polysaccharide degradation</keyword>
<dbReference type="SUPFAM" id="SSF49899">
    <property type="entry name" value="Concanavalin A-like lectins/glucanases"/>
    <property type="match status" value="1"/>
</dbReference>
<dbReference type="Gene3D" id="2.60.120.180">
    <property type="match status" value="1"/>
</dbReference>
<dbReference type="InterPro" id="IPR002594">
    <property type="entry name" value="GH12"/>
</dbReference>
<feature type="signal peptide" evidence="4">
    <location>
        <begin position="1"/>
        <end position="37"/>
    </location>
</feature>
<dbReference type="RefSeq" id="WP_367993296.1">
    <property type="nucleotide sequence ID" value="NZ_JBFPJR010000012.1"/>
</dbReference>
<proteinExistence type="inferred from homology"/>
<accession>A0ABV3SYQ6</accession>
<keyword evidence="2" id="KW-0378">Hydrolase</keyword>
<evidence type="ECO:0000256" key="1">
    <source>
        <dbReference type="ARBA" id="ARBA00005519"/>
    </source>
</evidence>
<evidence type="ECO:0008006" key="7">
    <source>
        <dbReference type="Google" id="ProtNLM"/>
    </source>
</evidence>
<protein>
    <recommendedName>
        <fullName evidence="7">Glycosyl hydrolase family 12</fullName>
    </recommendedName>
</protein>
<gene>
    <name evidence="5" type="ORF">AB3X52_08620</name>
</gene>
<dbReference type="InterPro" id="IPR013319">
    <property type="entry name" value="GH11/12"/>
</dbReference>
<evidence type="ECO:0000256" key="4">
    <source>
        <dbReference type="SAM" id="SignalP"/>
    </source>
</evidence>
<dbReference type="Proteomes" id="UP001556631">
    <property type="component" value="Unassembled WGS sequence"/>
</dbReference>
<dbReference type="InterPro" id="IPR013320">
    <property type="entry name" value="ConA-like_dom_sf"/>
</dbReference>
<evidence type="ECO:0000256" key="2">
    <source>
        <dbReference type="RuleBase" id="RU361163"/>
    </source>
</evidence>
<organism evidence="5 6">
    <name type="scientific">Nocardioides eburneus</name>
    <dbReference type="NCBI Taxonomy" id="3231482"/>
    <lineage>
        <taxon>Bacteria</taxon>
        <taxon>Bacillati</taxon>
        <taxon>Actinomycetota</taxon>
        <taxon>Actinomycetes</taxon>
        <taxon>Propionibacteriales</taxon>
        <taxon>Nocardioidaceae</taxon>
        <taxon>Nocardioides</taxon>
    </lineage>
</organism>
<comment type="similarity">
    <text evidence="1 2">Belongs to the glycosyl hydrolase 12 (cellulase H) family.</text>
</comment>
<evidence type="ECO:0000313" key="5">
    <source>
        <dbReference type="EMBL" id="MEX0427680.1"/>
    </source>
</evidence>
<sequence length="305" mass="34307">MLSTRLLRRTTAAAAPLAILLLVPLLALVARPSPATATTPACPHPVYATWAHHGMWSRGAYTVDNDMWNASGYRMSQHLRVCSRARWTVDAKVANPTDTAVKSYPNTHRDFHNWATGHEPRLSSFHVLRTSWAARTPGRGIYDAAYDLWLNGVADNNSNEVMIWTDNHRQVPYGRRAGHLWFNHVRWQIWTGSGHSYIALVPGRRLAHGTLGLLKPLRTLVRRGLLPTRTTVGQVGFGFEIVRTANQRLRFATTRFTVTARRGSPMSAGPDAPDTIERPPFGGIRPDHRSNRVRAEDRRTHRVRA</sequence>
<keyword evidence="6" id="KW-1185">Reference proteome</keyword>
<keyword evidence="4" id="KW-0732">Signal</keyword>
<feature type="region of interest" description="Disordered" evidence="3">
    <location>
        <begin position="261"/>
        <end position="305"/>
    </location>
</feature>
<feature type="chain" id="PRO_5047065621" description="Glycosyl hydrolase family 12" evidence="4">
    <location>
        <begin position="38"/>
        <end position="305"/>
    </location>
</feature>
<comment type="caution">
    <text evidence="5">The sequence shown here is derived from an EMBL/GenBank/DDBJ whole genome shotgun (WGS) entry which is preliminary data.</text>
</comment>
<feature type="compositionally biased region" description="Basic and acidic residues" evidence="3">
    <location>
        <begin position="285"/>
        <end position="299"/>
    </location>
</feature>
<dbReference type="EMBL" id="JBFPJR010000012">
    <property type="protein sequence ID" value="MEX0427680.1"/>
    <property type="molecule type" value="Genomic_DNA"/>
</dbReference>
<evidence type="ECO:0000313" key="6">
    <source>
        <dbReference type="Proteomes" id="UP001556631"/>
    </source>
</evidence>
<keyword evidence="2" id="KW-0326">Glycosidase</keyword>
<dbReference type="PANTHER" id="PTHR34002:SF9">
    <property type="entry name" value="XYLOGLUCAN-SPECIFIC ENDO-BETA-1,4-GLUCANASE A"/>
    <property type="match status" value="1"/>
</dbReference>
<reference evidence="5 6" key="1">
    <citation type="submission" date="2024-07" db="EMBL/GenBank/DDBJ databases">
        <authorList>
            <person name="Lee S."/>
            <person name="Kang M."/>
        </authorList>
    </citation>
    <scope>NUCLEOTIDE SEQUENCE [LARGE SCALE GENOMIC DNA]</scope>
    <source>
        <strain evidence="5 6">DS6</strain>
    </source>
</reference>
<dbReference type="Pfam" id="PF01670">
    <property type="entry name" value="Glyco_hydro_12"/>
    <property type="match status" value="1"/>
</dbReference>
<name>A0ABV3SYQ6_9ACTN</name>
<evidence type="ECO:0000256" key="3">
    <source>
        <dbReference type="SAM" id="MobiDB-lite"/>
    </source>
</evidence>